<evidence type="ECO:0000259" key="2">
    <source>
        <dbReference type="PROSITE" id="PS50086"/>
    </source>
</evidence>
<gene>
    <name evidence="3" type="ORF">AMAG_16635</name>
</gene>
<proteinExistence type="predicted"/>
<dbReference type="AlphaFoldDB" id="A0A0L0TBG5"/>
<evidence type="ECO:0000256" key="1">
    <source>
        <dbReference type="SAM" id="MobiDB-lite"/>
    </source>
</evidence>
<dbReference type="Gene3D" id="1.10.472.80">
    <property type="entry name" value="Ypt/Rab-GAP domain of gyp1p, domain 3"/>
    <property type="match status" value="1"/>
</dbReference>
<reference evidence="4" key="2">
    <citation type="submission" date="2009-11" db="EMBL/GenBank/DDBJ databases">
        <title>The Genome Sequence of Allomyces macrogynus strain ATCC 38327.</title>
        <authorList>
            <consortium name="The Broad Institute Genome Sequencing Platform"/>
            <person name="Russ C."/>
            <person name="Cuomo C."/>
            <person name="Shea T."/>
            <person name="Young S.K."/>
            <person name="Zeng Q."/>
            <person name="Koehrsen M."/>
            <person name="Haas B."/>
            <person name="Borodovsky M."/>
            <person name="Guigo R."/>
            <person name="Alvarado L."/>
            <person name="Berlin A."/>
            <person name="Borenstein D."/>
            <person name="Chen Z."/>
            <person name="Engels R."/>
            <person name="Freedman E."/>
            <person name="Gellesch M."/>
            <person name="Goldberg J."/>
            <person name="Griggs A."/>
            <person name="Gujja S."/>
            <person name="Heiman D."/>
            <person name="Hepburn T."/>
            <person name="Howarth C."/>
            <person name="Jen D."/>
            <person name="Larson L."/>
            <person name="Lewis B."/>
            <person name="Mehta T."/>
            <person name="Park D."/>
            <person name="Pearson M."/>
            <person name="Roberts A."/>
            <person name="Saif S."/>
            <person name="Shenoy N."/>
            <person name="Sisk P."/>
            <person name="Stolte C."/>
            <person name="Sykes S."/>
            <person name="Walk T."/>
            <person name="White J."/>
            <person name="Yandava C."/>
            <person name="Burger G."/>
            <person name="Gray M.W."/>
            <person name="Holland P.W.H."/>
            <person name="King N."/>
            <person name="Lang F.B.F."/>
            <person name="Roger A.J."/>
            <person name="Ruiz-Trillo I."/>
            <person name="Lander E."/>
            <person name="Nusbaum C."/>
        </authorList>
    </citation>
    <scope>NUCLEOTIDE SEQUENCE [LARGE SCALE GENOMIC DNA]</scope>
    <source>
        <strain evidence="4">ATCC 38327</strain>
    </source>
</reference>
<dbReference type="OrthoDB" id="26371at2759"/>
<dbReference type="Pfam" id="PF00566">
    <property type="entry name" value="RabGAP-TBC"/>
    <property type="match status" value="1"/>
</dbReference>
<evidence type="ECO:0000313" key="4">
    <source>
        <dbReference type="Proteomes" id="UP000054350"/>
    </source>
</evidence>
<dbReference type="InterPro" id="IPR000195">
    <property type="entry name" value="Rab-GAP-TBC_dom"/>
</dbReference>
<sequence>MQAATQARVDLSQRQRTRRGRGRPAPELGTSVDLVEDPAARIASASASATAAAAAVVEAVDKPDNYTFAQPGIQKQVARLKDLVGRIDAPLAAHLAQEGIEFIQFAFRWMNCLLMREVKHPITIRMWDTYLSEDGDLNDFHVYVCAAFLVKWSKELRAMSFPDIMLFLQSPPTAEWGDKETELLLSEAFMWKSLFHNSPNHLAGK</sequence>
<dbReference type="InterPro" id="IPR035969">
    <property type="entry name" value="Rab-GAP_TBC_sf"/>
</dbReference>
<name>A0A0L0TBG5_ALLM3</name>
<organism evidence="3 4">
    <name type="scientific">Allomyces macrogynus (strain ATCC 38327)</name>
    <name type="common">Allomyces javanicus var. macrogynus</name>
    <dbReference type="NCBI Taxonomy" id="578462"/>
    <lineage>
        <taxon>Eukaryota</taxon>
        <taxon>Fungi</taxon>
        <taxon>Fungi incertae sedis</taxon>
        <taxon>Blastocladiomycota</taxon>
        <taxon>Blastocladiomycetes</taxon>
        <taxon>Blastocladiales</taxon>
        <taxon>Blastocladiaceae</taxon>
        <taxon>Allomyces</taxon>
    </lineage>
</organism>
<dbReference type="VEuPathDB" id="FungiDB:AMAG_16635"/>
<feature type="domain" description="Rab-GAP TBC" evidence="2">
    <location>
        <begin position="1"/>
        <end position="134"/>
    </location>
</feature>
<keyword evidence="4" id="KW-1185">Reference proteome</keyword>
<dbReference type="STRING" id="578462.A0A0L0TBG5"/>
<dbReference type="PROSITE" id="PS50086">
    <property type="entry name" value="TBC_RABGAP"/>
    <property type="match status" value="1"/>
</dbReference>
<protein>
    <recommendedName>
        <fullName evidence="2">Rab-GAP TBC domain-containing protein</fullName>
    </recommendedName>
</protein>
<dbReference type="Proteomes" id="UP000054350">
    <property type="component" value="Unassembled WGS sequence"/>
</dbReference>
<dbReference type="GO" id="GO:0005096">
    <property type="term" value="F:GTPase activator activity"/>
    <property type="evidence" value="ECO:0007669"/>
    <property type="project" value="TreeGrafter"/>
</dbReference>
<evidence type="ECO:0000313" key="3">
    <source>
        <dbReference type="EMBL" id="KNE72143.1"/>
    </source>
</evidence>
<accession>A0A0L0TBG5</accession>
<dbReference type="GO" id="GO:0005794">
    <property type="term" value="C:Golgi apparatus"/>
    <property type="evidence" value="ECO:0007669"/>
    <property type="project" value="TreeGrafter"/>
</dbReference>
<dbReference type="PANTHER" id="PTHR22957">
    <property type="entry name" value="TBC1 DOMAIN FAMILY MEMBER GTPASE-ACTIVATING PROTEIN"/>
    <property type="match status" value="1"/>
</dbReference>
<dbReference type="SUPFAM" id="SSF47923">
    <property type="entry name" value="Ypt/Rab-GAP domain of gyp1p"/>
    <property type="match status" value="1"/>
</dbReference>
<dbReference type="EMBL" id="GG745377">
    <property type="protein sequence ID" value="KNE72143.1"/>
    <property type="molecule type" value="Genomic_DNA"/>
</dbReference>
<dbReference type="eggNOG" id="KOG1092">
    <property type="taxonomic scope" value="Eukaryota"/>
</dbReference>
<dbReference type="PANTHER" id="PTHR22957:SF26">
    <property type="entry name" value="LD44506P"/>
    <property type="match status" value="1"/>
</dbReference>
<dbReference type="FunFam" id="1.10.472.80:FF:000001">
    <property type="entry name" value="TBC1 domain family member 22B"/>
    <property type="match status" value="1"/>
</dbReference>
<feature type="region of interest" description="Disordered" evidence="1">
    <location>
        <begin position="1"/>
        <end position="30"/>
    </location>
</feature>
<reference evidence="3 4" key="1">
    <citation type="submission" date="2009-11" db="EMBL/GenBank/DDBJ databases">
        <title>Annotation of Allomyces macrogynus ATCC 38327.</title>
        <authorList>
            <consortium name="The Broad Institute Genome Sequencing Platform"/>
            <person name="Russ C."/>
            <person name="Cuomo C."/>
            <person name="Burger G."/>
            <person name="Gray M.W."/>
            <person name="Holland P.W.H."/>
            <person name="King N."/>
            <person name="Lang F.B.F."/>
            <person name="Roger A.J."/>
            <person name="Ruiz-Trillo I."/>
            <person name="Young S.K."/>
            <person name="Zeng Q."/>
            <person name="Gargeya S."/>
            <person name="Fitzgerald M."/>
            <person name="Haas B."/>
            <person name="Abouelleil A."/>
            <person name="Alvarado L."/>
            <person name="Arachchi H.M."/>
            <person name="Berlin A."/>
            <person name="Chapman S.B."/>
            <person name="Gearin G."/>
            <person name="Goldberg J."/>
            <person name="Griggs A."/>
            <person name="Gujja S."/>
            <person name="Hansen M."/>
            <person name="Heiman D."/>
            <person name="Howarth C."/>
            <person name="Larimer J."/>
            <person name="Lui A."/>
            <person name="MacDonald P.J.P."/>
            <person name="McCowen C."/>
            <person name="Montmayeur A."/>
            <person name="Murphy C."/>
            <person name="Neiman D."/>
            <person name="Pearson M."/>
            <person name="Priest M."/>
            <person name="Roberts A."/>
            <person name="Saif S."/>
            <person name="Shea T."/>
            <person name="Sisk P."/>
            <person name="Stolte C."/>
            <person name="Sykes S."/>
            <person name="Wortman J."/>
            <person name="Nusbaum C."/>
            <person name="Birren B."/>
        </authorList>
    </citation>
    <scope>NUCLEOTIDE SEQUENCE [LARGE SCALE GENOMIC DNA]</scope>
    <source>
        <strain evidence="3 4">ATCC 38327</strain>
    </source>
</reference>